<dbReference type="SUPFAM" id="SSF56784">
    <property type="entry name" value="HAD-like"/>
    <property type="match status" value="1"/>
</dbReference>
<dbReference type="Gene3D" id="3.40.50.1110">
    <property type="entry name" value="SGNH hydrolase"/>
    <property type="match status" value="1"/>
</dbReference>
<feature type="compositionally biased region" description="Basic and acidic residues" evidence="1">
    <location>
        <begin position="19"/>
        <end position="42"/>
    </location>
</feature>
<dbReference type="Gene3D" id="3.40.630.30">
    <property type="match status" value="1"/>
</dbReference>
<protein>
    <submittedName>
        <fullName evidence="2">FkbH like protein</fullName>
    </submittedName>
</protein>
<dbReference type="InterPro" id="IPR023214">
    <property type="entry name" value="HAD_sf"/>
</dbReference>
<dbReference type="NCBIfam" id="TIGR01686">
    <property type="entry name" value="FkbH"/>
    <property type="match status" value="1"/>
</dbReference>
<feature type="compositionally biased region" description="Basic residues" evidence="1">
    <location>
        <begin position="1"/>
        <end position="12"/>
    </location>
</feature>
<keyword evidence="3" id="KW-1185">Reference proteome</keyword>
<dbReference type="InterPro" id="IPR036514">
    <property type="entry name" value="SGNH_hydro_sf"/>
</dbReference>
<dbReference type="EMBL" id="CP026652">
    <property type="protein sequence ID" value="AVH61056.1"/>
    <property type="molecule type" value="Genomic_DNA"/>
</dbReference>
<dbReference type="NCBIfam" id="TIGR01681">
    <property type="entry name" value="HAD-SF-IIIC"/>
    <property type="match status" value="1"/>
</dbReference>
<dbReference type="Gene3D" id="3.40.50.1000">
    <property type="entry name" value="HAD superfamily/HAD-like"/>
    <property type="match status" value="1"/>
</dbReference>
<evidence type="ECO:0000313" key="2">
    <source>
        <dbReference type="EMBL" id="AVH61056.1"/>
    </source>
</evidence>
<reference evidence="2 3" key="1">
    <citation type="submission" date="2018-02" db="EMBL/GenBank/DDBJ databases">
        <title>Complete genome sequence of Streptomyces dengpaensis, the producer of angucyclines.</title>
        <authorList>
            <person name="Yumei L."/>
        </authorList>
    </citation>
    <scope>NUCLEOTIDE SEQUENCE [LARGE SCALE GENOMIC DNA]</scope>
    <source>
        <strain evidence="2 3">XZHG99</strain>
    </source>
</reference>
<gene>
    <name evidence="2" type="ORF">C4B68_08425</name>
</gene>
<dbReference type="Proteomes" id="UP000238413">
    <property type="component" value="Chromosome"/>
</dbReference>
<dbReference type="InterPro" id="IPR010037">
    <property type="entry name" value="FkbH_domain"/>
</dbReference>
<organism evidence="2 3">
    <name type="scientific">Streptomyces dengpaensis</name>
    <dbReference type="NCBI Taxonomy" id="2049881"/>
    <lineage>
        <taxon>Bacteria</taxon>
        <taxon>Bacillati</taxon>
        <taxon>Actinomycetota</taxon>
        <taxon>Actinomycetes</taxon>
        <taxon>Kitasatosporales</taxon>
        <taxon>Streptomycetaceae</taxon>
        <taxon>Streptomyces</taxon>
    </lineage>
</organism>
<dbReference type="SUPFAM" id="SSF55729">
    <property type="entry name" value="Acyl-CoA N-acyltransferases (Nat)"/>
    <property type="match status" value="1"/>
</dbReference>
<dbReference type="InterPro" id="IPR016181">
    <property type="entry name" value="Acyl_CoA_acyltransferase"/>
</dbReference>
<evidence type="ECO:0000256" key="1">
    <source>
        <dbReference type="SAM" id="MobiDB-lite"/>
    </source>
</evidence>
<accession>A0ABM6T1U6</accession>
<dbReference type="InterPro" id="IPR010033">
    <property type="entry name" value="HAD_SF_ppase_IIIC"/>
</dbReference>
<proteinExistence type="predicted"/>
<feature type="region of interest" description="Disordered" evidence="1">
    <location>
        <begin position="1"/>
        <end position="44"/>
    </location>
</feature>
<name>A0ABM6T1U6_9ACTN</name>
<sequence length="684" mass="73816">MAFPRLVRRRRAFPQPRTRSPEDPRTPGPEDHKTRGPRKEAVTHAVPPLAELRALKREGLARDPGRTRALLGELVDPLDLEAAGALLSAPTAHEQLSGVPGLTGGRVALLGSSTLHQLPHLLTAAMVRDGILPDVRSAGFDQWQWEIMSGAPELKDHRPDLTALLLDDHALYGRIADPLDIDAVEAACAAFPGTLREWTAACHELLGGLTVLCTVPLSPLSRDRIVDYRTKARLDAAWYRMNAEILDIGGALPATVVLSYTGIAAHAGGTVFGSHRMRHIAGQVYAPEFLRAYADELSRVARAQLGGAKKCLVLDLDDTLWGGILGDDGLAALRIGGAYPGSAHQELQELARDLAAQGVVLAIASKNDDDTVREAVATHPDMVLSPSSFAAVRANWAPKPGNVRELATELNLGRDALVFVDDSPVERGLMRRALPEVTTVELPPDAAGFAAHVAARGDFGVLALTGEDRDRARLYQAGARRAEARDNAADLEEYLQDLGSRLTVEAAGPLNTERISQLFGKTNQFNLTGRRFTVDDIARPAAGAGFYAARLTDRFGDNGLIAALALSAEPRGGWRIDNLVLSCRVFSRGVEDCLVALLLRAARRRGAPAVLAAFHPTPKNHRFADFYLRHGFIEAASGQVASGQDVRQDTGQDVRQDFRHDLDDIADPPRWIGVAEPEGAFHAH</sequence>
<dbReference type="InterPro" id="IPR036412">
    <property type="entry name" value="HAD-like_sf"/>
</dbReference>
<evidence type="ECO:0000313" key="3">
    <source>
        <dbReference type="Proteomes" id="UP000238413"/>
    </source>
</evidence>